<sequence length="74" mass="8429">MQRSHLLFKFAGLMFILNTPAVFAQTNTCADTCLFGELSGNARCELWNEHTGQWLTTIETGDNQLHNRARLYLP</sequence>
<comment type="caution">
    <text evidence="2">The sequence shown here is derived from an EMBL/GenBank/DDBJ whole genome shotgun (WGS) entry which is preliminary data.</text>
</comment>
<reference evidence="2 3" key="1">
    <citation type="journal article" date="2020" name="Arch. Microbiol.">
        <title>The genome sequence of the giant phototrophic gammaproteobacterium Thiospirillum jenense gives insight into its physiological properties and phylogenetic relationships.</title>
        <authorList>
            <person name="Imhoff J.F."/>
            <person name="Meyer T.E."/>
            <person name="Kyndt J.A."/>
        </authorList>
    </citation>
    <scope>NUCLEOTIDE SEQUENCE [LARGE SCALE GENOMIC DNA]</scope>
    <source>
        <strain evidence="2 3">DSM 216</strain>
    </source>
</reference>
<keyword evidence="3" id="KW-1185">Reference proteome</keyword>
<dbReference type="AlphaFoldDB" id="A0A839HBK5"/>
<evidence type="ECO:0000313" key="3">
    <source>
        <dbReference type="Proteomes" id="UP000548632"/>
    </source>
</evidence>
<evidence type="ECO:0000313" key="2">
    <source>
        <dbReference type="EMBL" id="MBB1126081.1"/>
    </source>
</evidence>
<dbReference type="RefSeq" id="WP_182583705.1">
    <property type="nucleotide sequence ID" value="NZ_JABVCQ010000013.1"/>
</dbReference>
<feature type="chain" id="PRO_5032571932" evidence="1">
    <location>
        <begin position="25"/>
        <end position="74"/>
    </location>
</feature>
<proteinExistence type="predicted"/>
<feature type="signal peptide" evidence="1">
    <location>
        <begin position="1"/>
        <end position="24"/>
    </location>
</feature>
<accession>A0A839HBK5</accession>
<protein>
    <submittedName>
        <fullName evidence="2">Uncharacterized protein</fullName>
    </submittedName>
</protein>
<organism evidence="2 3">
    <name type="scientific">Thiospirillum jenense</name>
    <dbReference type="NCBI Taxonomy" id="1653858"/>
    <lineage>
        <taxon>Bacteria</taxon>
        <taxon>Pseudomonadati</taxon>
        <taxon>Pseudomonadota</taxon>
        <taxon>Gammaproteobacteria</taxon>
        <taxon>Chromatiales</taxon>
        <taxon>Chromatiaceae</taxon>
        <taxon>Thiospirillum</taxon>
    </lineage>
</organism>
<keyword evidence="1" id="KW-0732">Signal</keyword>
<gene>
    <name evidence="2" type="ORF">HUK38_07540</name>
</gene>
<evidence type="ECO:0000256" key="1">
    <source>
        <dbReference type="SAM" id="SignalP"/>
    </source>
</evidence>
<dbReference type="Proteomes" id="UP000548632">
    <property type="component" value="Unassembled WGS sequence"/>
</dbReference>
<name>A0A839HBK5_9GAMM</name>
<dbReference type="EMBL" id="JABVCQ010000013">
    <property type="protein sequence ID" value="MBB1126081.1"/>
    <property type="molecule type" value="Genomic_DNA"/>
</dbReference>